<evidence type="ECO:0000256" key="1">
    <source>
        <dbReference type="ARBA" id="ARBA00004127"/>
    </source>
</evidence>
<dbReference type="AlphaFoldDB" id="A0A0B6YW92"/>
<comment type="subcellular location">
    <subcellularLocation>
        <location evidence="1">Endomembrane system</location>
        <topology evidence="1">Multi-pass membrane protein</topology>
    </subcellularLocation>
</comment>
<dbReference type="GO" id="GO:0016887">
    <property type="term" value="F:ATP hydrolysis activity"/>
    <property type="evidence" value="ECO:0007669"/>
    <property type="project" value="InterPro"/>
</dbReference>
<dbReference type="SUPFAM" id="SSF90123">
    <property type="entry name" value="ABC transporter transmembrane region"/>
    <property type="match status" value="1"/>
</dbReference>
<dbReference type="InterPro" id="IPR050173">
    <property type="entry name" value="ABC_transporter_C-like"/>
</dbReference>
<evidence type="ECO:0000256" key="7">
    <source>
        <dbReference type="ARBA" id="ARBA00023136"/>
    </source>
</evidence>
<dbReference type="GO" id="GO:0005524">
    <property type="term" value="F:ATP binding"/>
    <property type="evidence" value="ECO:0007669"/>
    <property type="project" value="UniProtKB-KW"/>
</dbReference>
<accession>A0A0B6YW92</accession>
<gene>
    <name evidence="10" type="primary">ORF37336</name>
</gene>
<sequence>KLYAWEEAFKNRICAIRKKELSAIFKYDLLRFFITFAWTAAVGWMIFFTFLTHVLVDESHHLTAPTVFVTMGYFIYIRKSSNCLASVIDFIISGVNSAERVAKFLVLKEIHKELVVQQTKEDKVSQNSVISISDGSFAWSAANPPVLKNISLDIPKGSLVAVVGMVGCGKSSLLSAVLGEMIAQNGSIQKKGTVAFVPQEAWIQNDSLRNNILFGSSFKEDEYMEVLQACALTSDLSILPSGDETEIGEK</sequence>
<dbReference type="GO" id="GO:0012505">
    <property type="term" value="C:endomembrane system"/>
    <property type="evidence" value="ECO:0007669"/>
    <property type="project" value="UniProtKB-SubCell"/>
</dbReference>
<dbReference type="SUPFAM" id="SSF52540">
    <property type="entry name" value="P-loop containing nucleoside triphosphate hydrolases"/>
    <property type="match status" value="1"/>
</dbReference>
<dbReference type="EMBL" id="HACG01012895">
    <property type="protein sequence ID" value="CEK59760.1"/>
    <property type="molecule type" value="Transcribed_RNA"/>
</dbReference>
<evidence type="ECO:0000313" key="10">
    <source>
        <dbReference type="EMBL" id="CEK59760.1"/>
    </source>
</evidence>
<name>A0A0B6YW92_9EUPU</name>
<protein>
    <recommendedName>
        <fullName evidence="9">ABC transporter domain-containing protein</fullName>
    </recommendedName>
</protein>
<evidence type="ECO:0000256" key="6">
    <source>
        <dbReference type="ARBA" id="ARBA00022989"/>
    </source>
</evidence>
<dbReference type="PANTHER" id="PTHR24223">
    <property type="entry name" value="ATP-BINDING CASSETTE SUB-FAMILY C"/>
    <property type="match status" value="1"/>
</dbReference>
<evidence type="ECO:0000256" key="3">
    <source>
        <dbReference type="ARBA" id="ARBA00022737"/>
    </source>
</evidence>
<evidence type="ECO:0000256" key="8">
    <source>
        <dbReference type="SAM" id="Phobius"/>
    </source>
</evidence>
<keyword evidence="3" id="KW-0677">Repeat</keyword>
<keyword evidence="4" id="KW-0547">Nucleotide-binding</keyword>
<keyword evidence="2 8" id="KW-0812">Transmembrane</keyword>
<feature type="non-terminal residue" evidence="10">
    <location>
        <position position="1"/>
    </location>
</feature>
<dbReference type="GO" id="GO:0016020">
    <property type="term" value="C:membrane"/>
    <property type="evidence" value="ECO:0007669"/>
    <property type="project" value="InterPro"/>
</dbReference>
<dbReference type="InterPro" id="IPR027417">
    <property type="entry name" value="P-loop_NTPase"/>
</dbReference>
<keyword evidence="7 8" id="KW-0472">Membrane</keyword>
<evidence type="ECO:0000256" key="5">
    <source>
        <dbReference type="ARBA" id="ARBA00022840"/>
    </source>
</evidence>
<dbReference type="InterPro" id="IPR036640">
    <property type="entry name" value="ABC1_TM_sf"/>
</dbReference>
<dbReference type="Gene3D" id="3.40.50.300">
    <property type="entry name" value="P-loop containing nucleotide triphosphate hydrolases"/>
    <property type="match status" value="1"/>
</dbReference>
<feature type="transmembrane region" description="Helical" evidence="8">
    <location>
        <begin position="29"/>
        <end position="54"/>
    </location>
</feature>
<feature type="non-terminal residue" evidence="10">
    <location>
        <position position="250"/>
    </location>
</feature>
<evidence type="ECO:0000256" key="4">
    <source>
        <dbReference type="ARBA" id="ARBA00022741"/>
    </source>
</evidence>
<dbReference type="Pfam" id="PF00005">
    <property type="entry name" value="ABC_tran"/>
    <property type="match status" value="1"/>
</dbReference>
<evidence type="ECO:0000256" key="2">
    <source>
        <dbReference type="ARBA" id="ARBA00022692"/>
    </source>
</evidence>
<reference evidence="10" key="1">
    <citation type="submission" date="2014-12" db="EMBL/GenBank/DDBJ databases">
        <title>Insight into the proteome of Arion vulgaris.</title>
        <authorList>
            <person name="Aradska J."/>
            <person name="Bulat T."/>
            <person name="Smidak R."/>
            <person name="Sarate P."/>
            <person name="Gangsoo J."/>
            <person name="Sialana F."/>
            <person name="Bilban M."/>
            <person name="Lubec G."/>
        </authorList>
    </citation>
    <scope>NUCLEOTIDE SEQUENCE</scope>
    <source>
        <tissue evidence="10">Skin</tissue>
    </source>
</reference>
<dbReference type="Gene3D" id="1.20.1560.10">
    <property type="entry name" value="ABC transporter type 1, transmembrane domain"/>
    <property type="match status" value="1"/>
</dbReference>
<keyword evidence="6 8" id="KW-1133">Transmembrane helix</keyword>
<evidence type="ECO:0000259" key="9">
    <source>
        <dbReference type="Pfam" id="PF00005"/>
    </source>
</evidence>
<keyword evidence="5" id="KW-0067">ATP-binding</keyword>
<feature type="transmembrane region" description="Helical" evidence="8">
    <location>
        <begin position="60"/>
        <end position="77"/>
    </location>
</feature>
<dbReference type="PANTHER" id="PTHR24223:SF443">
    <property type="entry name" value="MULTIDRUG-RESISTANCE LIKE PROTEIN 1, ISOFORM I"/>
    <property type="match status" value="1"/>
</dbReference>
<feature type="domain" description="ABC transporter" evidence="9">
    <location>
        <begin position="147"/>
        <end position="218"/>
    </location>
</feature>
<dbReference type="GO" id="GO:0042626">
    <property type="term" value="F:ATPase-coupled transmembrane transporter activity"/>
    <property type="evidence" value="ECO:0007669"/>
    <property type="project" value="TreeGrafter"/>
</dbReference>
<dbReference type="InterPro" id="IPR003439">
    <property type="entry name" value="ABC_transporter-like_ATP-bd"/>
</dbReference>
<organism evidence="10">
    <name type="scientific">Arion vulgaris</name>
    <dbReference type="NCBI Taxonomy" id="1028688"/>
    <lineage>
        <taxon>Eukaryota</taxon>
        <taxon>Metazoa</taxon>
        <taxon>Spiralia</taxon>
        <taxon>Lophotrochozoa</taxon>
        <taxon>Mollusca</taxon>
        <taxon>Gastropoda</taxon>
        <taxon>Heterobranchia</taxon>
        <taxon>Euthyneura</taxon>
        <taxon>Panpulmonata</taxon>
        <taxon>Eupulmonata</taxon>
        <taxon>Stylommatophora</taxon>
        <taxon>Helicina</taxon>
        <taxon>Arionoidea</taxon>
        <taxon>Arionidae</taxon>
        <taxon>Arion</taxon>
    </lineage>
</organism>
<proteinExistence type="predicted"/>